<keyword evidence="2" id="KW-0479">Metal-binding</keyword>
<feature type="domain" description="Peptidase M48" evidence="9">
    <location>
        <begin position="172"/>
        <end position="345"/>
    </location>
</feature>
<evidence type="ECO:0000256" key="4">
    <source>
        <dbReference type="ARBA" id="ARBA00022833"/>
    </source>
</evidence>
<dbReference type="Proteomes" id="UP000199650">
    <property type="component" value="Unassembled WGS sequence"/>
</dbReference>
<evidence type="ECO:0000256" key="5">
    <source>
        <dbReference type="ARBA" id="ARBA00023049"/>
    </source>
</evidence>
<dbReference type="EMBL" id="FOJB01000001">
    <property type="protein sequence ID" value="SEV96061.1"/>
    <property type="molecule type" value="Genomic_DNA"/>
</dbReference>
<dbReference type="AlphaFoldDB" id="A0A1I0N4M9"/>
<proteinExistence type="inferred from homology"/>
<feature type="transmembrane region" description="Helical" evidence="8">
    <location>
        <begin position="105"/>
        <end position="128"/>
    </location>
</feature>
<dbReference type="InterPro" id="IPR051156">
    <property type="entry name" value="Mito/Outer_Membr_Metalloprot"/>
</dbReference>
<keyword evidence="3 6" id="KW-0378">Hydrolase</keyword>
<sequence>MTETQSAATTFADFVAGERAVLKRVSVRLLADGLELAQPDGQSLIWRWAELRAEPDQADTDALVVSRSGDNIARLYLRDKNVEAQLRTRAPHLKKRDRAIPVSKLVTWAGGAAASVAAIIFVLVPMMAAQLAVMLPPEGEKALGDTTFEQIRLALDETGLVGTPICEAPAGNAAMQAMYDSLNPASDLPYDVQIHILDHDMINAFALPGGRIVFFRGLIEQAENPEEIAAVLAHEIGHVVNRDPTRDALRSAGSLGVLGLLFGDFAGGTIALFLANQLINASYSQSAEATADDYAYNLLDNAGVSPAALGTMFERLLAEYGDAEGIVAHFMSHPQMGKRIAAAQAAVVDGRTYGSILEPSAWRSLQTVCSGEPAARSDPTLPDKKAWPGSD</sequence>
<dbReference type="PANTHER" id="PTHR22726:SF1">
    <property type="entry name" value="METALLOENDOPEPTIDASE OMA1, MITOCHONDRIAL"/>
    <property type="match status" value="1"/>
</dbReference>
<evidence type="ECO:0000256" key="1">
    <source>
        <dbReference type="ARBA" id="ARBA00022670"/>
    </source>
</evidence>
<dbReference type="GO" id="GO:0016020">
    <property type="term" value="C:membrane"/>
    <property type="evidence" value="ECO:0007669"/>
    <property type="project" value="TreeGrafter"/>
</dbReference>
<evidence type="ECO:0000256" key="3">
    <source>
        <dbReference type="ARBA" id="ARBA00022801"/>
    </source>
</evidence>
<keyword evidence="1 6" id="KW-0645">Protease</keyword>
<dbReference type="CDD" id="cd07332">
    <property type="entry name" value="M48C_Oma1_like"/>
    <property type="match status" value="1"/>
</dbReference>
<dbReference type="GO" id="GO:0051603">
    <property type="term" value="P:proteolysis involved in protein catabolic process"/>
    <property type="evidence" value="ECO:0007669"/>
    <property type="project" value="TreeGrafter"/>
</dbReference>
<evidence type="ECO:0000256" key="8">
    <source>
        <dbReference type="SAM" id="Phobius"/>
    </source>
</evidence>
<protein>
    <submittedName>
        <fullName evidence="10">Peptidase family M48</fullName>
    </submittedName>
</protein>
<organism evidence="10 11">
    <name type="scientific">Aliiroseovarius sediminilitoris</name>
    <dbReference type="NCBI Taxonomy" id="1173584"/>
    <lineage>
        <taxon>Bacteria</taxon>
        <taxon>Pseudomonadati</taxon>
        <taxon>Pseudomonadota</taxon>
        <taxon>Alphaproteobacteria</taxon>
        <taxon>Rhodobacterales</taxon>
        <taxon>Paracoccaceae</taxon>
        <taxon>Aliiroseovarius</taxon>
    </lineage>
</organism>
<dbReference type="GO" id="GO:0004222">
    <property type="term" value="F:metalloendopeptidase activity"/>
    <property type="evidence" value="ECO:0007669"/>
    <property type="project" value="InterPro"/>
</dbReference>
<keyword evidence="8" id="KW-0812">Transmembrane</keyword>
<evidence type="ECO:0000313" key="11">
    <source>
        <dbReference type="Proteomes" id="UP000199650"/>
    </source>
</evidence>
<dbReference type="Pfam" id="PF01435">
    <property type="entry name" value="Peptidase_M48"/>
    <property type="match status" value="1"/>
</dbReference>
<evidence type="ECO:0000256" key="7">
    <source>
        <dbReference type="SAM" id="MobiDB-lite"/>
    </source>
</evidence>
<keyword evidence="4 6" id="KW-0862">Zinc</keyword>
<dbReference type="RefSeq" id="WP_091428098.1">
    <property type="nucleotide sequence ID" value="NZ_FOJB01000001.1"/>
</dbReference>
<keyword evidence="8" id="KW-0472">Membrane</keyword>
<dbReference type="Gene3D" id="3.30.2010.10">
    <property type="entry name" value="Metalloproteases ('zincins'), catalytic domain"/>
    <property type="match status" value="1"/>
</dbReference>
<dbReference type="OrthoDB" id="9810445at2"/>
<feature type="compositionally biased region" description="Basic and acidic residues" evidence="7">
    <location>
        <begin position="381"/>
        <end position="391"/>
    </location>
</feature>
<comment type="cofactor">
    <cofactor evidence="6">
        <name>Zn(2+)</name>
        <dbReference type="ChEBI" id="CHEBI:29105"/>
    </cofactor>
    <text evidence="6">Binds 1 zinc ion per subunit.</text>
</comment>
<keyword evidence="5 6" id="KW-0482">Metalloprotease</keyword>
<comment type="similarity">
    <text evidence="6">Belongs to the peptidase M48 family.</text>
</comment>
<dbReference type="PANTHER" id="PTHR22726">
    <property type="entry name" value="METALLOENDOPEPTIDASE OMA1"/>
    <property type="match status" value="1"/>
</dbReference>
<evidence type="ECO:0000256" key="2">
    <source>
        <dbReference type="ARBA" id="ARBA00022723"/>
    </source>
</evidence>
<evidence type="ECO:0000259" key="9">
    <source>
        <dbReference type="Pfam" id="PF01435"/>
    </source>
</evidence>
<gene>
    <name evidence="10" type="ORF">SAMN05444851_0556</name>
</gene>
<dbReference type="InterPro" id="IPR001915">
    <property type="entry name" value="Peptidase_M48"/>
</dbReference>
<evidence type="ECO:0000256" key="6">
    <source>
        <dbReference type="RuleBase" id="RU003983"/>
    </source>
</evidence>
<accession>A0A1I0N4M9</accession>
<dbReference type="STRING" id="1173584.SAMN05444851_0556"/>
<keyword evidence="11" id="KW-1185">Reference proteome</keyword>
<feature type="region of interest" description="Disordered" evidence="7">
    <location>
        <begin position="372"/>
        <end position="391"/>
    </location>
</feature>
<keyword evidence="8" id="KW-1133">Transmembrane helix</keyword>
<name>A0A1I0N4M9_9RHOB</name>
<dbReference type="GO" id="GO:0046872">
    <property type="term" value="F:metal ion binding"/>
    <property type="evidence" value="ECO:0007669"/>
    <property type="project" value="UniProtKB-KW"/>
</dbReference>
<reference evidence="10 11" key="1">
    <citation type="submission" date="2016-10" db="EMBL/GenBank/DDBJ databases">
        <authorList>
            <person name="de Groot N.N."/>
        </authorList>
    </citation>
    <scope>NUCLEOTIDE SEQUENCE [LARGE SCALE GENOMIC DNA]</scope>
    <source>
        <strain evidence="10 11">DSM 29439</strain>
    </source>
</reference>
<evidence type="ECO:0000313" key="10">
    <source>
        <dbReference type="EMBL" id="SEV96061.1"/>
    </source>
</evidence>